<evidence type="ECO:0000313" key="6">
    <source>
        <dbReference type="Proteomes" id="UP000291469"/>
    </source>
</evidence>
<dbReference type="PRINTS" id="PR00599">
    <property type="entry name" value="MAPEPTIDASE"/>
</dbReference>
<dbReference type="Pfam" id="PF01321">
    <property type="entry name" value="Creatinase_N"/>
    <property type="match status" value="1"/>
</dbReference>
<gene>
    <name evidence="5" type="ORF">ER308_20490</name>
</gene>
<dbReference type="KEGG" id="erz:ER308_20490"/>
<dbReference type="InterPro" id="IPR050659">
    <property type="entry name" value="Peptidase_M24B"/>
</dbReference>
<dbReference type="InterPro" id="IPR000994">
    <property type="entry name" value="Pept_M24"/>
</dbReference>
<dbReference type="Pfam" id="PF00557">
    <property type="entry name" value="Peptidase_M24"/>
    <property type="match status" value="1"/>
</dbReference>
<evidence type="ECO:0000259" key="3">
    <source>
        <dbReference type="Pfam" id="PF00557"/>
    </source>
</evidence>
<dbReference type="CDD" id="cd01092">
    <property type="entry name" value="APP-like"/>
    <property type="match status" value="1"/>
</dbReference>
<dbReference type="EMBL" id="CP036402">
    <property type="protein sequence ID" value="QBI21710.1"/>
    <property type="molecule type" value="Genomic_DNA"/>
</dbReference>
<dbReference type="Gene3D" id="3.90.230.10">
    <property type="entry name" value="Creatinase/methionine aminopeptidase superfamily"/>
    <property type="match status" value="1"/>
</dbReference>
<evidence type="ECO:0000256" key="1">
    <source>
        <dbReference type="ARBA" id="ARBA00022723"/>
    </source>
</evidence>
<proteinExistence type="predicted"/>
<keyword evidence="1" id="KW-0479">Metal-binding</keyword>
<feature type="domain" description="Creatinase N-terminal" evidence="4">
    <location>
        <begin position="6"/>
        <end position="136"/>
    </location>
</feature>
<name>A0A411YKK0_9ACTN</name>
<keyword evidence="5" id="KW-0645">Protease</keyword>
<dbReference type="InterPro" id="IPR036005">
    <property type="entry name" value="Creatinase/aminopeptidase-like"/>
</dbReference>
<dbReference type="GO" id="GO:0004177">
    <property type="term" value="F:aminopeptidase activity"/>
    <property type="evidence" value="ECO:0007669"/>
    <property type="project" value="UniProtKB-KW"/>
</dbReference>
<dbReference type="Gene3D" id="3.40.350.10">
    <property type="entry name" value="Creatinase/prolidase N-terminal domain"/>
    <property type="match status" value="1"/>
</dbReference>
<dbReference type="InterPro" id="IPR029149">
    <property type="entry name" value="Creatin/AminoP/Spt16_N"/>
</dbReference>
<dbReference type="InterPro" id="IPR000587">
    <property type="entry name" value="Creatinase_N"/>
</dbReference>
<dbReference type="SUPFAM" id="SSF53092">
    <property type="entry name" value="Creatinase/prolidase N-terminal domain"/>
    <property type="match status" value="1"/>
</dbReference>
<dbReference type="RefSeq" id="WP_131156702.1">
    <property type="nucleotide sequence ID" value="NZ_CP036402.1"/>
</dbReference>
<protein>
    <submittedName>
        <fullName evidence="5">Aminopeptidase P family protein</fullName>
    </submittedName>
</protein>
<keyword evidence="2" id="KW-0378">Hydrolase</keyword>
<dbReference type="Proteomes" id="UP000291469">
    <property type="component" value="Chromosome"/>
</dbReference>
<dbReference type="PANTHER" id="PTHR46112">
    <property type="entry name" value="AMINOPEPTIDASE"/>
    <property type="match status" value="1"/>
</dbReference>
<dbReference type="GO" id="GO:0008235">
    <property type="term" value="F:metalloexopeptidase activity"/>
    <property type="evidence" value="ECO:0007669"/>
    <property type="project" value="UniProtKB-ARBA"/>
</dbReference>
<keyword evidence="6" id="KW-1185">Reference proteome</keyword>
<dbReference type="GO" id="GO:0046872">
    <property type="term" value="F:metal ion binding"/>
    <property type="evidence" value="ECO:0007669"/>
    <property type="project" value="UniProtKB-KW"/>
</dbReference>
<dbReference type="PROSITE" id="PS00491">
    <property type="entry name" value="PROLINE_PEPTIDASE"/>
    <property type="match status" value="1"/>
</dbReference>
<dbReference type="PANTHER" id="PTHR46112:SF3">
    <property type="entry name" value="AMINOPEPTIDASE YPDF"/>
    <property type="match status" value="1"/>
</dbReference>
<keyword evidence="5" id="KW-0031">Aminopeptidase</keyword>
<organism evidence="5 6">
    <name type="scientific">Egibacter rhizosphaerae</name>
    <dbReference type="NCBI Taxonomy" id="1670831"/>
    <lineage>
        <taxon>Bacteria</taxon>
        <taxon>Bacillati</taxon>
        <taxon>Actinomycetota</taxon>
        <taxon>Nitriliruptoria</taxon>
        <taxon>Egibacterales</taxon>
        <taxon>Egibacteraceae</taxon>
        <taxon>Egibacter</taxon>
    </lineage>
</organism>
<evidence type="ECO:0000256" key="2">
    <source>
        <dbReference type="ARBA" id="ARBA00022801"/>
    </source>
</evidence>
<dbReference type="InterPro" id="IPR001131">
    <property type="entry name" value="Peptidase_M24B_aminopep-P_CS"/>
</dbReference>
<dbReference type="AlphaFoldDB" id="A0A411YKK0"/>
<accession>A0A411YKK0</accession>
<dbReference type="InterPro" id="IPR001714">
    <property type="entry name" value="Pept_M24_MAP"/>
</dbReference>
<dbReference type="OrthoDB" id="9806388at2"/>
<evidence type="ECO:0000259" key="4">
    <source>
        <dbReference type="Pfam" id="PF01321"/>
    </source>
</evidence>
<feature type="domain" description="Peptidase M24" evidence="3">
    <location>
        <begin position="145"/>
        <end position="348"/>
    </location>
</feature>
<sequence>MAHVPLDRTAAAMERAGIDALLVGPGADLQYLTGYHALPLERLTLLVARADGAHHLVVPRLEVARAEDAGLPDNLRLAVHDETDDPYALVAGLLDGAGDRLAIGDRLWGMFVLGLQQALPGASWRLASEVTAQLRMRKTAAEVDALRRAGRAIDRVHEACPEILRPGRSEAECAREIADRIVAEGHDDVRFVIVASGPNGASPHHESGDRILAEGDPVVVDIGGSVDGYCSDCTRNYLVGETGEPEGYREAHRVLEDAQRVATEAVRPGVAVGEIDRVARAHLADAGYGDYFIHRTGHGIGLEEHEEPYLVEGRESALEPGMAFSIEPGIYIPDRFGMRIEDIVVVTDDGAEVLNRLDRAPRRTQPAVAARAH</sequence>
<dbReference type="SUPFAM" id="SSF55920">
    <property type="entry name" value="Creatinase/aminopeptidase"/>
    <property type="match status" value="1"/>
</dbReference>
<evidence type="ECO:0000313" key="5">
    <source>
        <dbReference type="EMBL" id="QBI21710.1"/>
    </source>
</evidence>
<reference evidence="5 6" key="1">
    <citation type="submission" date="2019-01" db="EMBL/GenBank/DDBJ databases">
        <title>Egibacter rhizosphaerae EGI 80759T.</title>
        <authorList>
            <person name="Chen D.-D."/>
            <person name="Tian Y."/>
            <person name="Jiao J.-Y."/>
            <person name="Zhang X.-T."/>
            <person name="Zhang Y.-G."/>
            <person name="Zhang Y."/>
            <person name="Xiao M."/>
            <person name="Shu W.-S."/>
            <person name="Li W.-J."/>
        </authorList>
    </citation>
    <scope>NUCLEOTIDE SEQUENCE [LARGE SCALE GENOMIC DNA]</scope>
    <source>
        <strain evidence="5 6">EGI 80759</strain>
    </source>
</reference>